<accession>A0A7W8QLT9</accession>
<dbReference type="EMBL" id="JACHDB010000001">
    <property type="protein sequence ID" value="MBB5432827.1"/>
    <property type="molecule type" value="Genomic_DNA"/>
</dbReference>
<proteinExistence type="inferred from homology"/>
<evidence type="ECO:0000313" key="13">
    <source>
        <dbReference type="Proteomes" id="UP000572635"/>
    </source>
</evidence>
<evidence type="ECO:0000256" key="2">
    <source>
        <dbReference type="ARBA" id="ARBA00005369"/>
    </source>
</evidence>
<keyword evidence="8" id="KW-0949">S-adenosyl-L-methionine</keyword>
<evidence type="ECO:0000256" key="7">
    <source>
        <dbReference type="ARBA" id="ARBA00022679"/>
    </source>
</evidence>
<sequence length="365" mass="39885">MTPPPGRWRLLLERLADDLTPHPLADPAWRRAFLDTPRHLFVPGFYDDRDGGPRWIEPGAPGWAEAVYTDDSLITQLQRHPAAPGSWWPTSSSSRPSLMIAMLHALDVGDGDRVLEVGTGTGYNAALLSARLGDENVVTVDIDPRLTRTARGHLAAAGYRPVVATADGALGCPEHAPYDRIIATHSVERIPYTWIEQTRPGGLILVDVRSVGSPRVGHLARLEVRGDGTAEGGFRLSEPGFFMPARTDLTTPQRRFPAAMDLREAVERSSTVVPRDLEPSGTAFALWAAVPDIGITSMSGKTLLFTPDGSWATADDTGRVHTAGPRDLWSEAERAHADWISAGRPDVEEYRIEVDRHGQRITPPK</sequence>
<keyword evidence="13" id="KW-1185">Reference proteome</keyword>
<evidence type="ECO:0000256" key="9">
    <source>
        <dbReference type="ARBA" id="ARBA00030757"/>
    </source>
</evidence>
<evidence type="ECO:0000256" key="4">
    <source>
        <dbReference type="ARBA" id="ARBA00013346"/>
    </source>
</evidence>
<keyword evidence="5" id="KW-0963">Cytoplasm</keyword>
<keyword evidence="6 12" id="KW-0489">Methyltransferase</keyword>
<evidence type="ECO:0000256" key="8">
    <source>
        <dbReference type="ARBA" id="ARBA00022691"/>
    </source>
</evidence>
<evidence type="ECO:0000256" key="3">
    <source>
        <dbReference type="ARBA" id="ARBA00011890"/>
    </source>
</evidence>
<dbReference type="SUPFAM" id="SSF53335">
    <property type="entry name" value="S-adenosyl-L-methionine-dependent methyltransferases"/>
    <property type="match status" value="1"/>
</dbReference>
<dbReference type="GO" id="GO:0004719">
    <property type="term" value="F:protein-L-isoaspartate (D-aspartate) O-methyltransferase activity"/>
    <property type="evidence" value="ECO:0007669"/>
    <property type="project" value="UniProtKB-EC"/>
</dbReference>
<dbReference type="Proteomes" id="UP000572635">
    <property type="component" value="Unassembled WGS sequence"/>
</dbReference>
<gene>
    <name evidence="12" type="ORF">HDA36_002911</name>
</gene>
<comment type="similarity">
    <text evidence="2">Belongs to the methyltransferase superfamily. L-isoaspartyl/D-aspartyl protein methyltransferase family.</text>
</comment>
<dbReference type="PANTHER" id="PTHR11579">
    <property type="entry name" value="PROTEIN-L-ISOASPARTATE O-METHYLTRANSFERASE"/>
    <property type="match status" value="1"/>
</dbReference>
<dbReference type="RefSeq" id="WP_184392337.1">
    <property type="nucleotide sequence ID" value="NZ_BAAAJD010000073.1"/>
</dbReference>
<keyword evidence="7 12" id="KW-0808">Transferase</keyword>
<dbReference type="InterPro" id="IPR029063">
    <property type="entry name" value="SAM-dependent_MTases_sf"/>
</dbReference>
<evidence type="ECO:0000256" key="6">
    <source>
        <dbReference type="ARBA" id="ARBA00022603"/>
    </source>
</evidence>
<evidence type="ECO:0000256" key="10">
    <source>
        <dbReference type="ARBA" id="ARBA00031323"/>
    </source>
</evidence>
<dbReference type="AlphaFoldDB" id="A0A7W8QLT9"/>
<evidence type="ECO:0000256" key="5">
    <source>
        <dbReference type="ARBA" id="ARBA00022490"/>
    </source>
</evidence>
<comment type="subcellular location">
    <subcellularLocation>
        <location evidence="1">Cytoplasm</location>
    </subcellularLocation>
</comment>
<dbReference type="Pfam" id="PF01135">
    <property type="entry name" value="PCMT"/>
    <property type="match status" value="1"/>
</dbReference>
<dbReference type="GO" id="GO:0005737">
    <property type="term" value="C:cytoplasm"/>
    <property type="evidence" value="ECO:0007669"/>
    <property type="project" value="UniProtKB-SubCell"/>
</dbReference>
<organism evidence="12 13">
    <name type="scientific">Nocardiopsis composta</name>
    <dbReference type="NCBI Taxonomy" id="157465"/>
    <lineage>
        <taxon>Bacteria</taxon>
        <taxon>Bacillati</taxon>
        <taxon>Actinomycetota</taxon>
        <taxon>Actinomycetes</taxon>
        <taxon>Streptosporangiales</taxon>
        <taxon>Nocardiopsidaceae</taxon>
        <taxon>Nocardiopsis</taxon>
    </lineage>
</organism>
<dbReference type="EC" id="2.1.1.77" evidence="3"/>
<dbReference type="PANTHER" id="PTHR11579:SF0">
    <property type="entry name" value="PROTEIN-L-ISOASPARTATE(D-ASPARTATE) O-METHYLTRANSFERASE"/>
    <property type="match status" value="1"/>
</dbReference>
<dbReference type="InterPro" id="IPR000682">
    <property type="entry name" value="PCMT"/>
</dbReference>
<reference evidence="12 13" key="1">
    <citation type="submission" date="2020-08" db="EMBL/GenBank/DDBJ databases">
        <title>Sequencing the genomes of 1000 actinobacteria strains.</title>
        <authorList>
            <person name="Klenk H.-P."/>
        </authorList>
    </citation>
    <scope>NUCLEOTIDE SEQUENCE [LARGE SCALE GENOMIC DNA]</scope>
    <source>
        <strain evidence="12 13">DSM 44551</strain>
    </source>
</reference>
<dbReference type="Gene3D" id="3.40.50.150">
    <property type="entry name" value="Vaccinia Virus protein VP39"/>
    <property type="match status" value="1"/>
</dbReference>
<evidence type="ECO:0000256" key="1">
    <source>
        <dbReference type="ARBA" id="ARBA00004496"/>
    </source>
</evidence>
<dbReference type="CDD" id="cd02440">
    <property type="entry name" value="AdoMet_MTases"/>
    <property type="match status" value="1"/>
</dbReference>
<dbReference type="GO" id="GO:0032259">
    <property type="term" value="P:methylation"/>
    <property type="evidence" value="ECO:0007669"/>
    <property type="project" value="UniProtKB-KW"/>
</dbReference>
<evidence type="ECO:0000256" key="11">
    <source>
        <dbReference type="ARBA" id="ARBA00031350"/>
    </source>
</evidence>
<protein>
    <recommendedName>
        <fullName evidence="4">Protein-L-isoaspartate O-methyltransferase</fullName>
        <ecNumber evidence="3">2.1.1.77</ecNumber>
    </recommendedName>
    <alternativeName>
        <fullName evidence="11">L-isoaspartyl protein carboxyl methyltransferase</fullName>
    </alternativeName>
    <alternativeName>
        <fullName evidence="9">Protein L-isoaspartyl methyltransferase</fullName>
    </alternativeName>
    <alternativeName>
        <fullName evidence="10">Protein-beta-aspartate methyltransferase</fullName>
    </alternativeName>
</protein>
<comment type="caution">
    <text evidence="12">The sequence shown here is derived from an EMBL/GenBank/DDBJ whole genome shotgun (WGS) entry which is preliminary data.</text>
</comment>
<evidence type="ECO:0000313" key="12">
    <source>
        <dbReference type="EMBL" id="MBB5432827.1"/>
    </source>
</evidence>
<name>A0A7W8QLT9_9ACTN</name>